<reference evidence="3 4" key="1">
    <citation type="submission" date="2023-09" db="EMBL/GenBank/DDBJ databases">
        <authorList>
            <person name="Rey-Velasco X."/>
        </authorList>
    </citation>
    <scope>NUCLEOTIDE SEQUENCE [LARGE SCALE GENOMIC DNA]</scope>
    <source>
        <strain evidence="3 4">F394</strain>
    </source>
</reference>
<evidence type="ECO:0000259" key="2">
    <source>
        <dbReference type="Pfam" id="PF00582"/>
    </source>
</evidence>
<dbReference type="PRINTS" id="PR01438">
    <property type="entry name" value="UNVRSLSTRESS"/>
</dbReference>
<dbReference type="PANTHER" id="PTHR46268:SF6">
    <property type="entry name" value="UNIVERSAL STRESS PROTEIN UP12"/>
    <property type="match status" value="1"/>
</dbReference>
<dbReference type="SUPFAM" id="SSF52402">
    <property type="entry name" value="Adenine nucleotide alpha hydrolases-like"/>
    <property type="match status" value="2"/>
</dbReference>
<evidence type="ECO:0000256" key="1">
    <source>
        <dbReference type="ARBA" id="ARBA00008791"/>
    </source>
</evidence>
<dbReference type="Proteomes" id="UP001267426">
    <property type="component" value="Unassembled WGS sequence"/>
</dbReference>
<comment type="caution">
    <text evidence="3">The sequence shown here is derived from an EMBL/GenBank/DDBJ whole genome shotgun (WGS) entry which is preliminary data.</text>
</comment>
<dbReference type="PANTHER" id="PTHR46268">
    <property type="entry name" value="STRESS RESPONSE PROTEIN NHAX"/>
    <property type="match status" value="1"/>
</dbReference>
<dbReference type="Pfam" id="PF00582">
    <property type="entry name" value="Usp"/>
    <property type="match status" value="2"/>
</dbReference>
<organism evidence="3 4">
    <name type="scientific">Rubrivirga litoralis</name>
    <dbReference type="NCBI Taxonomy" id="3075598"/>
    <lineage>
        <taxon>Bacteria</taxon>
        <taxon>Pseudomonadati</taxon>
        <taxon>Rhodothermota</taxon>
        <taxon>Rhodothermia</taxon>
        <taxon>Rhodothermales</taxon>
        <taxon>Rubricoccaceae</taxon>
        <taxon>Rubrivirga</taxon>
    </lineage>
</organism>
<sequence>MPDLAPVVLAFDLAPESEPALVAAVDLAARAGGTLHLVTARPPDAPDVYRAPSDPEAAVRAVVEVTVDRALGAGACAEIAPHIAVARGSDPAAEVVRYADDVGAGTVVLGTSGRQGVQRFRLGSVAETVVRRSACPALVVPNRSPDRTPGAERPVLVPVDFSDHSARALAVARSLADLYGAAIEVLHVADGLAHADAEGDPPSSEALRAFARDAGAGDVAAHLAEGDPAAEIARHAEDAGAVVMGTHGRGGLARAVFGSVAEATLRQVRCPVLVVRPAR</sequence>
<protein>
    <submittedName>
        <fullName evidence="3">Universal stress protein</fullName>
    </submittedName>
</protein>
<dbReference type="Gene3D" id="3.40.50.12370">
    <property type="match status" value="1"/>
</dbReference>
<keyword evidence="4" id="KW-1185">Reference proteome</keyword>
<proteinExistence type="inferred from homology"/>
<feature type="domain" description="UspA" evidence="2">
    <location>
        <begin position="153"/>
        <end position="276"/>
    </location>
</feature>
<evidence type="ECO:0000313" key="4">
    <source>
        <dbReference type="Proteomes" id="UP001267426"/>
    </source>
</evidence>
<feature type="domain" description="UspA" evidence="2">
    <location>
        <begin position="7"/>
        <end position="141"/>
    </location>
</feature>
<dbReference type="EMBL" id="JAVRHT010000005">
    <property type="protein sequence ID" value="MDT0630846.1"/>
    <property type="molecule type" value="Genomic_DNA"/>
</dbReference>
<dbReference type="RefSeq" id="WP_311662182.1">
    <property type="nucleotide sequence ID" value="NZ_JAVRHT010000005.1"/>
</dbReference>
<dbReference type="InterPro" id="IPR006016">
    <property type="entry name" value="UspA"/>
</dbReference>
<dbReference type="CDD" id="cd00293">
    <property type="entry name" value="USP-like"/>
    <property type="match status" value="2"/>
</dbReference>
<comment type="similarity">
    <text evidence="1">Belongs to the universal stress protein A family.</text>
</comment>
<name>A0ABU3BNQ1_9BACT</name>
<accession>A0ABU3BNQ1</accession>
<gene>
    <name evidence="3" type="ORF">RM540_03720</name>
</gene>
<dbReference type="InterPro" id="IPR006015">
    <property type="entry name" value="Universal_stress_UspA"/>
</dbReference>
<evidence type="ECO:0000313" key="3">
    <source>
        <dbReference type="EMBL" id="MDT0630846.1"/>
    </source>
</evidence>